<comment type="pathway">
    <text evidence="1">Lipid metabolism; prostaglandin biosynthesis.</text>
</comment>
<dbReference type="InterPro" id="IPR004045">
    <property type="entry name" value="Glutathione_S-Trfase_N"/>
</dbReference>
<feature type="transmembrane region" description="Helical" evidence="19">
    <location>
        <begin position="57"/>
        <end position="75"/>
    </location>
</feature>
<evidence type="ECO:0000256" key="10">
    <source>
        <dbReference type="ARBA" id="ARBA00022989"/>
    </source>
</evidence>
<dbReference type="PROSITE" id="PS51354">
    <property type="entry name" value="GLUTAREDOXIN_2"/>
    <property type="match status" value="1"/>
</dbReference>
<dbReference type="Gene3D" id="1.20.1050.10">
    <property type="match status" value="1"/>
</dbReference>
<dbReference type="InterPro" id="IPR034335">
    <property type="entry name" value="PGES2_C"/>
</dbReference>
<dbReference type="SUPFAM" id="SSF47616">
    <property type="entry name" value="GST C-terminal domain-like"/>
    <property type="match status" value="1"/>
</dbReference>
<dbReference type="GO" id="GO:0001516">
    <property type="term" value="P:prostaglandin biosynthetic process"/>
    <property type="evidence" value="ECO:0007669"/>
    <property type="project" value="UniProtKB-UniPathway"/>
</dbReference>
<comment type="catalytic activity">
    <reaction evidence="16">
        <text>prostaglandin H2 = prostaglandin E2</text>
        <dbReference type="Rhea" id="RHEA:12893"/>
        <dbReference type="ChEBI" id="CHEBI:57405"/>
        <dbReference type="ChEBI" id="CHEBI:606564"/>
        <dbReference type="EC" id="5.3.99.3"/>
    </reaction>
    <physiologicalReaction direction="left-to-right" evidence="16">
        <dbReference type="Rhea" id="RHEA:12894"/>
    </physiologicalReaction>
</comment>
<evidence type="ECO:0000256" key="17">
    <source>
        <dbReference type="ARBA" id="ARBA00031041"/>
    </source>
</evidence>
<dbReference type="Gene3D" id="6.20.200.30">
    <property type="match status" value="1"/>
</dbReference>
<keyword evidence="5" id="KW-0644">Prostaglandin metabolism</keyword>
<dbReference type="PROSITE" id="PS00195">
    <property type="entry name" value="GLUTAREDOXIN_1"/>
    <property type="match status" value="1"/>
</dbReference>
<dbReference type="Gene3D" id="3.40.30.10">
    <property type="entry name" value="Glutaredoxin"/>
    <property type="match status" value="1"/>
</dbReference>
<comment type="similarity">
    <text evidence="2">Belongs to the GST superfamily.</text>
</comment>
<reference evidence="21" key="1">
    <citation type="submission" date="2013-04" db="EMBL/GenBank/DDBJ databases">
        <authorList>
            <person name="Qu J."/>
            <person name="Murali S.C."/>
            <person name="Bandaranaike D."/>
            <person name="Bellair M."/>
            <person name="Blankenburg K."/>
            <person name="Chao H."/>
            <person name="Dinh H."/>
            <person name="Doddapaneni H."/>
            <person name="Downs B."/>
            <person name="Dugan-Rocha S."/>
            <person name="Elkadiri S."/>
            <person name="Gnanaolivu R.D."/>
            <person name="Hernandez B."/>
            <person name="Javaid M."/>
            <person name="Jayaseelan J.C."/>
            <person name="Lee S."/>
            <person name="Li M."/>
            <person name="Ming W."/>
            <person name="Munidasa M."/>
            <person name="Muniz J."/>
            <person name="Nguyen L."/>
            <person name="Ongeri F."/>
            <person name="Osuji N."/>
            <person name="Pu L.-L."/>
            <person name="Puazo M."/>
            <person name="Qu C."/>
            <person name="Quiroz J."/>
            <person name="Raj R."/>
            <person name="Weissenberger G."/>
            <person name="Xin Y."/>
            <person name="Zou X."/>
            <person name="Han Y."/>
            <person name="Richards S."/>
            <person name="Worley K."/>
            <person name="Muzny D."/>
            <person name="Gibbs R."/>
        </authorList>
    </citation>
    <scope>NUCLEOTIDE SEQUENCE</scope>
    <source>
        <strain evidence="21">Sampled in the wild</strain>
    </source>
</reference>
<evidence type="ECO:0000256" key="5">
    <source>
        <dbReference type="ARBA" id="ARBA00022501"/>
    </source>
</evidence>
<dbReference type="Proteomes" id="UP000792457">
    <property type="component" value="Unassembled WGS sequence"/>
</dbReference>
<evidence type="ECO:0000256" key="4">
    <source>
        <dbReference type="ARBA" id="ARBA00019474"/>
    </source>
</evidence>
<keyword evidence="10 19" id="KW-1133">Transmembrane helix</keyword>
<dbReference type="InterPro" id="IPR036249">
    <property type="entry name" value="Thioredoxin-like_sf"/>
</dbReference>
<dbReference type="InterPro" id="IPR040079">
    <property type="entry name" value="Glutathione_S-Trfase"/>
</dbReference>
<keyword evidence="11" id="KW-0443">Lipid metabolism</keyword>
<evidence type="ECO:0000313" key="21">
    <source>
        <dbReference type="EMBL" id="KAG8231501.1"/>
    </source>
</evidence>
<dbReference type="GO" id="GO:0012505">
    <property type="term" value="C:endomembrane system"/>
    <property type="evidence" value="ECO:0007669"/>
    <property type="project" value="UniProtKB-SubCell"/>
</dbReference>
<dbReference type="CDD" id="cd03197">
    <property type="entry name" value="GST_C_mPGES2"/>
    <property type="match status" value="1"/>
</dbReference>
<evidence type="ECO:0000256" key="8">
    <source>
        <dbReference type="ARBA" id="ARBA00022692"/>
    </source>
</evidence>
<dbReference type="PANTHER" id="PTHR12782:SF5">
    <property type="entry name" value="PROSTAGLANDIN E SYNTHASE 2"/>
    <property type="match status" value="1"/>
</dbReference>
<reference evidence="21" key="2">
    <citation type="submission" date="2017-10" db="EMBL/GenBank/DDBJ databases">
        <title>Ladona fulva Genome sequencing and assembly.</title>
        <authorList>
            <person name="Murali S."/>
            <person name="Richards S."/>
            <person name="Bandaranaike D."/>
            <person name="Bellair M."/>
            <person name="Blankenburg K."/>
            <person name="Chao H."/>
            <person name="Dinh H."/>
            <person name="Doddapaneni H."/>
            <person name="Dugan-Rocha S."/>
            <person name="Elkadiri S."/>
            <person name="Gnanaolivu R."/>
            <person name="Hernandez B."/>
            <person name="Skinner E."/>
            <person name="Javaid M."/>
            <person name="Lee S."/>
            <person name="Li M."/>
            <person name="Ming W."/>
            <person name="Munidasa M."/>
            <person name="Muniz J."/>
            <person name="Nguyen L."/>
            <person name="Hughes D."/>
            <person name="Osuji N."/>
            <person name="Pu L.-L."/>
            <person name="Puazo M."/>
            <person name="Qu C."/>
            <person name="Quiroz J."/>
            <person name="Raj R."/>
            <person name="Weissenberger G."/>
            <person name="Xin Y."/>
            <person name="Zou X."/>
            <person name="Han Y."/>
            <person name="Worley K."/>
            <person name="Muzny D."/>
            <person name="Gibbs R."/>
        </authorList>
    </citation>
    <scope>NUCLEOTIDE SEQUENCE</scope>
    <source>
        <strain evidence="21">Sampled in the wild</strain>
    </source>
</reference>
<sequence length="390" mass="44542">MATKCAINVSLRGHRIPFIFGRFDNQPHKNVTYSNRIVFFSTKRPSMGSGNKKTWKIALAGLGVGAIAGTGFAFYSNNVHPKVILNDGSQSQRLVLDKLPNFAPARRYNSPVDHTGLDLVLYQYPTCPFCCKVRAFLDYYGFSYSVVEVNPVLRQQIKWSEYKKVPILLAKVENGYQQLNDSSVIISALTSYLNDQNQKLLDVLNYYPAVSYSDDDGKPKMEVLNRYFVMFQGAAISEKTSEALAEERKWRKWADEVLVHTLSPNVYRTFGESLQSFRWFSELGEWERLFPVWESYLIVYVGALAMWMIGKRLKKRHNLKDDVRQSLYDECNIWVRQLKKKGTRFMGGDSPNLADLADSILMREVSGKHINVNKFIDNIPTPAAVFAAIP</sequence>
<keyword evidence="9" id="KW-0276">Fatty acid metabolism</keyword>
<dbReference type="SUPFAM" id="SSF52833">
    <property type="entry name" value="Thioredoxin-like"/>
    <property type="match status" value="1"/>
</dbReference>
<evidence type="ECO:0000256" key="11">
    <source>
        <dbReference type="ARBA" id="ARBA00023098"/>
    </source>
</evidence>
<keyword evidence="12 19" id="KW-0472">Membrane</keyword>
<evidence type="ECO:0000256" key="12">
    <source>
        <dbReference type="ARBA" id="ARBA00023136"/>
    </source>
</evidence>
<evidence type="ECO:0000256" key="16">
    <source>
        <dbReference type="ARBA" id="ARBA00023931"/>
    </source>
</evidence>
<dbReference type="GO" id="GO:0005739">
    <property type="term" value="C:mitochondrion"/>
    <property type="evidence" value="ECO:0007669"/>
    <property type="project" value="TreeGrafter"/>
</dbReference>
<dbReference type="SFLD" id="SFLDG01182">
    <property type="entry name" value="Prostaglandin_E_synthase_like"/>
    <property type="match status" value="1"/>
</dbReference>
<keyword evidence="8 19" id="KW-0812">Transmembrane</keyword>
<evidence type="ECO:0000259" key="20">
    <source>
        <dbReference type="PROSITE" id="PS50404"/>
    </source>
</evidence>
<evidence type="ECO:0000256" key="13">
    <source>
        <dbReference type="ARBA" id="ARBA00023160"/>
    </source>
</evidence>
<evidence type="ECO:0000256" key="15">
    <source>
        <dbReference type="ARBA" id="ARBA00023930"/>
    </source>
</evidence>
<evidence type="ECO:0000256" key="7">
    <source>
        <dbReference type="ARBA" id="ARBA00022585"/>
    </source>
</evidence>
<keyword evidence="7" id="KW-0643">Prostaglandin biosynthesis</keyword>
<evidence type="ECO:0000256" key="14">
    <source>
        <dbReference type="ARBA" id="ARBA00023235"/>
    </source>
</evidence>
<feature type="domain" description="GST N-terminal" evidence="20">
    <location>
        <begin position="117"/>
        <end position="248"/>
    </location>
</feature>
<dbReference type="InterPro" id="IPR036282">
    <property type="entry name" value="Glutathione-S-Trfase_C_sf"/>
</dbReference>
<dbReference type="GO" id="GO:0050220">
    <property type="term" value="F:prostaglandin-E synthase activity"/>
    <property type="evidence" value="ECO:0007669"/>
    <property type="project" value="UniProtKB-EC"/>
</dbReference>
<evidence type="ECO:0000256" key="2">
    <source>
        <dbReference type="ARBA" id="ARBA00007409"/>
    </source>
</evidence>
<proteinExistence type="inferred from homology"/>
<dbReference type="Pfam" id="PF13417">
    <property type="entry name" value="GST_N_3"/>
    <property type="match status" value="1"/>
</dbReference>
<gene>
    <name evidence="21" type="ORF">J437_LFUL007664</name>
</gene>
<evidence type="ECO:0000256" key="3">
    <source>
        <dbReference type="ARBA" id="ARBA00012203"/>
    </source>
</evidence>
<dbReference type="InterPro" id="IPR011767">
    <property type="entry name" value="GLR_AS"/>
</dbReference>
<comment type="caution">
    <text evidence="21">The sequence shown here is derived from an EMBL/GenBank/DDBJ whole genome shotgun (WGS) entry which is preliminary data.</text>
</comment>
<dbReference type="EMBL" id="KZ308556">
    <property type="protein sequence ID" value="KAG8231501.1"/>
    <property type="molecule type" value="Genomic_DNA"/>
</dbReference>
<dbReference type="UniPathway" id="UPA00662"/>
<accession>A0A8K0P2S3</accession>
<evidence type="ECO:0000256" key="1">
    <source>
        <dbReference type="ARBA" id="ARBA00004702"/>
    </source>
</evidence>
<keyword evidence="14" id="KW-0413">Isomerase</keyword>
<evidence type="ECO:0000256" key="18">
    <source>
        <dbReference type="ARBA" id="ARBA00037847"/>
    </source>
</evidence>
<comment type="catalytic activity">
    <reaction evidence="15">
        <text>prostaglandin H2 = (12S)-hydroxy-(5Z,8E,10E)-heptadecatrienoate + malonaldehyde</text>
        <dbReference type="Rhea" id="RHEA:48644"/>
        <dbReference type="ChEBI" id="CHEBI:57405"/>
        <dbReference type="ChEBI" id="CHEBI:90694"/>
        <dbReference type="ChEBI" id="CHEBI:566274"/>
    </reaction>
    <physiologicalReaction direction="left-to-right" evidence="15">
        <dbReference type="Rhea" id="RHEA:48645"/>
    </physiologicalReaction>
</comment>
<evidence type="ECO:0000256" key="19">
    <source>
        <dbReference type="SAM" id="Phobius"/>
    </source>
</evidence>
<organism evidence="21 22">
    <name type="scientific">Ladona fulva</name>
    <name type="common">Scarce chaser dragonfly</name>
    <name type="synonym">Libellula fulva</name>
    <dbReference type="NCBI Taxonomy" id="123851"/>
    <lineage>
        <taxon>Eukaryota</taxon>
        <taxon>Metazoa</taxon>
        <taxon>Ecdysozoa</taxon>
        <taxon>Arthropoda</taxon>
        <taxon>Hexapoda</taxon>
        <taxon>Insecta</taxon>
        <taxon>Pterygota</taxon>
        <taxon>Palaeoptera</taxon>
        <taxon>Odonata</taxon>
        <taxon>Epiprocta</taxon>
        <taxon>Anisoptera</taxon>
        <taxon>Libelluloidea</taxon>
        <taxon>Libellulidae</taxon>
        <taxon>Ladona</taxon>
    </lineage>
</organism>
<dbReference type="EC" id="5.3.99.3" evidence="3"/>
<evidence type="ECO:0000256" key="9">
    <source>
        <dbReference type="ARBA" id="ARBA00022832"/>
    </source>
</evidence>
<dbReference type="PANTHER" id="PTHR12782">
    <property type="entry name" value="MICROSOMAL PROSTAGLANDIN E SYNTHASE-2"/>
    <property type="match status" value="1"/>
</dbReference>
<evidence type="ECO:0000313" key="22">
    <source>
        <dbReference type="Proteomes" id="UP000792457"/>
    </source>
</evidence>
<comment type="subcellular location">
    <subcellularLocation>
        <location evidence="18">Endomembrane system</location>
        <topology evidence="18">Single-pass membrane protein</topology>
    </subcellularLocation>
</comment>
<keyword evidence="13" id="KW-0275">Fatty acid biosynthesis</keyword>
<dbReference type="PROSITE" id="PS50404">
    <property type="entry name" value="GST_NTER"/>
    <property type="match status" value="1"/>
</dbReference>
<dbReference type="SFLD" id="SFLDG01203">
    <property type="entry name" value="Prostaglandin_E_synthase_like1"/>
    <property type="match status" value="1"/>
</dbReference>
<dbReference type="CDD" id="cd03040">
    <property type="entry name" value="GST_N_mPGES2"/>
    <property type="match status" value="1"/>
</dbReference>
<evidence type="ECO:0000256" key="6">
    <source>
        <dbReference type="ARBA" id="ARBA00022516"/>
    </source>
</evidence>
<dbReference type="OrthoDB" id="423541at2759"/>
<dbReference type="AlphaFoldDB" id="A0A8K0P2S3"/>
<dbReference type="SFLD" id="SFLDS00019">
    <property type="entry name" value="Glutathione_Transferase_(cytos"/>
    <property type="match status" value="1"/>
</dbReference>
<dbReference type="InterPro" id="IPR034334">
    <property type="entry name" value="PGES2"/>
</dbReference>
<keyword evidence="6" id="KW-0444">Lipid biosynthesis</keyword>
<name>A0A8K0P2S3_LADFU</name>
<keyword evidence="22" id="KW-1185">Reference proteome</keyword>
<protein>
    <recommendedName>
        <fullName evidence="4">Prostaglandin E synthase 2</fullName>
        <ecNumber evidence="3">5.3.99.3</ecNumber>
    </recommendedName>
    <alternativeName>
        <fullName evidence="17">Microsomal prostaglandin E synthase 2</fullName>
    </alternativeName>
</protein>